<evidence type="ECO:0000256" key="4">
    <source>
        <dbReference type="ARBA" id="ARBA00023125"/>
    </source>
</evidence>
<dbReference type="InParanoid" id="F4RFG7"/>
<keyword evidence="5" id="KW-0804">Transcription</keyword>
<feature type="non-terminal residue" evidence="11">
    <location>
        <position position="179"/>
    </location>
</feature>
<accession>F4RFG7</accession>
<evidence type="ECO:0000313" key="12">
    <source>
        <dbReference type="Proteomes" id="UP000001072"/>
    </source>
</evidence>
<name>F4RFG7_MELLP</name>
<keyword evidence="12" id="KW-1185">Reference proteome</keyword>
<reference evidence="12" key="1">
    <citation type="journal article" date="2011" name="Proc. Natl. Acad. Sci. U.S.A.">
        <title>Obligate biotrophy features unraveled by the genomic analysis of rust fungi.</title>
        <authorList>
            <person name="Duplessis S."/>
            <person name="Cuomo C.A."/>
            <person name="Lin Y.-C."/>
            <person name="Aerts A."/>
            <person name="Tisserant E."/>
            <person name="Veneault-Fourrey C."/>
            <person name="Joly D.L."/>
            <person name="Hacquard S."/>
            <person name="Amselem J."/>
            <person name="Cantarel B.L."/>
            <person name="Chiu R."/>
            <person name="Coutinho P.M."/>
            <person name="Feau N."/>
            <person name="Field M."/>
            <person name="Frey P."/>
            <person name="Gelhaye E."/>
            <person name="Goldberg J."/>
            <person name="Grabherr M.G."/>
            <person name="Kodira C.D."/>
            <person name="Kohler A."/>
            <person name="Kuees U."/>
            <person name="Lindquist E.A."/>
            <person name="Lucas S.M."/>
            <person name="Mago R."/>
            <person name="Mauceli E."/>
            <person name="Morin E."/>
            <person name="Murat C."/>
            <person name="Pangilinan J.L."/>
            <person name="Park R."/>
            <person name="Pearson M."/>
            <person name="Quesneville H."/>
            <person name="Rouhier N."/>
            <person name="Sakthikumar S."/>
            <person name="Salamov A.A."/>
            <person name="Schmutz J."/>
            <person name="Selles B."/>
            <person name="Shapiro H."/>
            <person name="Tanguay P."/>
            <person name="Tuskan G.A."/>
            <person name="Henrissat B."/>
            <person name="Van de Peer Y."/>
            <person name="Rouze P."/>
            <person name="Ellis J.G."/>
            <person name="Dodds P.N."/>
            <person name="Schein J.E."/>
            <person name="Zhong S."/>
            <person name="Hamelin R.C."/>
            <person name="Grigoriev I.V."/>
            <person name="Szabo L.J."/>
            <person name="Martin F."/>
        </authorList>
    </citation>
    <scope>NUCLEOTIDE SEQUENCE [LARGE SCALE GENOMIC DNA]</scope>
    <source>
        <strain evidence="12">98AG31 / pathotype 3-4-7</strain>
    </source>
</reference>
<dbReference type="InterPro" id="IPR036390">
    <property type="entry name" value="WH_DNA-bd_sf"/>
</dbReference>
<dbReference type="EMBL" id="GL883099">
    <property type="protein sequence ID" value="EGG08932.1"/>
    <property type="molecule type" value="Genomic_DNA"/>
</dbReference>
<comment type="subunit">
    <text evidence="7">Homotrimer. Homotrimerization increases the affinity of HSF1 to DNA. Interacts with transcriptional coregulator SSA1 on chromatin.</text>
</comment>
<evidence type="ECO:0000256" key="9">
    <source>
        <dbReference type="SAM" id="MobiDB-lite"/>
    </source>
</evidence>
<evidence type="ECO:0000256" key="2">
    <source>
        <dbReference type="ARBA" id="ARBA00006403"/>
    </source>
</evidence>
<dbReference type="KEGG" id="mlr:MELLADRAFT_42736"/>
<dbReference type="FunFam" id="1.10.10.10:FF:000027">
    <property type="entry name" value="Heat shock transcription factor 1"/>
    <property type="match status" value="1"/>
</dbReference>
<gene>
    <name evidence="11" type="ORF">MELLADRAFT_42736</name>
</gene>
<dbReference type="GO" id="GO:0043565">
    <property type="term" value="F:sequence-specific DNA binding"/>
    <property type="evidence" value="ECO:0007669"/>
    <property type="project" value="InterPro"/>
</dbReference>
<feature type="region of interest" description="Disordered" evidence="9">
    <location>
        <begin position="1"/>
        <end position="35"/>
    </location>
</feature>
<dbReference type="Gene3D" id="1.10.10.10">
    <property type="entry name" value="Winged helix-like DNA-binding domain superfamily/Winged helix DNA-binding domain"/>
    <property type="match status" value="1"/>
</dbReference>
<feature type="compositionally biased region" description="Low complexity" evidence="9">
    <location>
        <begin position="13"/>
        <end position="35"/>
    </location>
</feature>
<dbReference type="SMART" id="SM00415">
    <property type="entry name" value="HSF"/>
    <property type="match status" value="1"/>
</dbReference>
<sequence>MNQANRRKRETQSKPSSSLSLSSSMSSSSPKPKNINCKIIPKNQAAFVSKLFKILELEEKRLISWSTLGERFLVFNPIEFSKLILPLHFKHNNWQSFVRQLNMYGFHKVHNSSTSGHAWEFRHPHFRKGRPDLITLIKRKSTRNSTSSTTTKPTIPPISSTTSIPSTSPIPTPPAPPPH</sequence>
<evidence type="ECO:0000256" key="3">
    <source>
        <dbReference type="ARBA" id="ARBA00023015"/>
    </source>
</evidence>
<evidence type="ECO:0000259" key="10">
    <source>
        <dbReference type="SMART" id="SM00415"/>
    </source>
</evidence>
<organism evidence="12">
    <name type="scientific">Melampsora larici-populina (strain 98AG31 / pathotype 3-4-7)</name>
    <name type="common">Poplar leaf rust fungus</name>
    <dbReference type="NCBI Taxonomy" id="747676"/>
    <lineage>
        <taxon>Eukaryota</taxon>
        <taxon>Fungi</taxon>
        <taxon>Dikarya</taxon>
        <taxon>Basidiomycota</taxon>
        <taxon>Pucciniomycotina</taxon>
        <taxon>Pucciniomycetes</taxon>
        <taxon>Pucciniales</taxon>
        <taxon>Melampsoraceae</taxon>
        <taxon>Melampsora</taxon>
    </lineage>
</organism>
<keyword evidence="3" id="KW-0805">Transcription regulation</keyword>
<dbReference type="GO" id="GO:0005634">
    <property type="term" value="C:nucleus"/>
    <property type="evidence" value="ECO:0007669"/>
    <property type="project" value="UniProtKB-SubCell"/>
</dbReference>
<feature type="region of interest" description="Disordered" evidence="9">
    <location>
        <begin position="137"/>
        <end position="179"/>
    </location>
</feature>
<dbReference type="InterPro" id="IPR000232">
    <property type="entry name" value="HSF_DNA-bd"/>
</dbReference>
<dbReference type="VEuPathDB" id="FungiDB:MELLADRAFT_42736"/>
<dbReference type="eggNOG" id="KOG0627">
    <property type="taxonomic scope" value="Eukaryota"/>
</dbReference>
<feature type="domain" description="HSF-type DNA-binding" evidence="10">
    <location>
        <begin position="43"/>
        <end position="140"/>
    </location>
</feature>
<dbReference type="PRINTS" id="PR00056">
    <property type="entry name" value="HSFDOMAIN"/>
</dbReference>
<evidence type="ECO:0000256" key="7">
    <source>
        <dbReference type="ARBA" id="ARBA00062171"/>
    </source>
</evidence>
<feature type="compositionally biased region" description="Low complexity" evidence="9">
    <location>
        <begin position="145"/>
        <end position="167"/>
    </location>
</feature>
<evidence type="ECO:0000256" key="5">
    <source>
        <dbReference type="ARBA" id="ARBA00023163"/>
    </source>
</evidence>
<evidence type="ECO:0000313" key="11">
    <source>
        <dbReference type="EMBL" id="EGG08932.1"/>
    </source>
</evidence>
<feature type="compositionally biased region" description="Pro residues" evidence="9">
    <location>
        <begin position="168"/>
        <end position="179"/>
    </location>
</feature>
<proteinExistence type="inferred from homology"/>
<dbReference type="STRING" id="747676.F4RFG7"/>
<dbReference type="HOGENOM" id="CLU_1506925_0_0_1"/>
<dbReference type="InterPro" id="IPR036388">
    <property type="entry name" value="WH-like_DNA-bd_sf"/>
</dbReference>
<comment type="subcellular location">
    <subcellularLocation>
        <location evidence="1">Nucleus</location>
    </subcellularLocation>
</comment>
<dbReference type="SUPFAM" id="SSF46785">
    <property type="entry name" value="Winged helix' DNA-binding domain"/>
    <property type="match status" value="1"/>
</dbReference>
<keyword evidence="6" id="KW-0539">Nucleus</keyword>
<dbReference type="OrthoDB" id="60033at2759"/>
<dbReference type="GO" id="GO:0003700">
    <property type="term" value="F:DNA-binding transcription factor activity"/>
    <property type="evidence" value="ECO:0007669"/>
    <property type="project" value="InterPro"/>
</dbReference>
<evidence type="ECO:0000256" key="6">
    <source>
        <dbReference type="ARBA" id="ARBA00023242"/>
    </source>
</evidence>
<dbReference type="AlphaFoldDB" id="F4RFG7"/>
<evidence type="ECO:0000256" key="1">
    <source>
        <dbReference type="ARBA" id="ARBA00004123"/>
    </source>
</evidence>
<dbReference type="Proteomes" id="UP000001072">
    <property type="component" value="Unassembled WGS sequence"/>
</dbReference>
<protein>
    <recommendedName>
        <fullName evidence="10">HSF-type DNA-binding domain-containing protein</fullName>
    </recommendedName>
</protein>
<dbReference type="PANTHER" id="PTHR10015:SF427">
    <property type="entry name" value="HEAT SHOCK FACTOR PROTEIN"/>
    <property type="match status" value="1"/>
</dbReference>
<dbReference type="RefSeq" id="XP_007407906.1">
    <property type="nucleotide sequence ID" value="XM_007407844.1"/>
</dbReference>
<dbReference type="Pfam" id="PF00447">
    <property type="entry name" value="HSF_DNA-bind"/>
    <property type="match status" value="1"/>
</dbReference>
<dbReference type="GeneID" id="18928062"/>
<evidence type="ECO:0000256" key="8">
    <source>
        <dbReference type="RuleBase" id="RU004020"/>
    </source>
</evidence>
<keyword evidence="4" id="KW-0238">DNA-binding</keyword>
<comment type="similarity">
    <text evidence="2 8">Belongs to the HSF family.</text>
</comment>
<dbReference type="PANTHER" id="PTHR10015">
    <property type="entry name" value="HEAT SHOCK TRANSCRIPTION FACTOR"/>
    <property type="match status" value="1"/>
</dbReference>